<sequence>MDFSQWGEPSKEWLSFAAANSATLSRSDDHLPALKQQENANNGRAKVAKTLIAATGLDKLVATQDYVVPMRDGNSITVRSYRPILLGSQPLPGYVYYHGGGFIYGGVETEIFHCSWVAHALSMNVVHVVYRQTPHVKGLTIWHDGLDGFEWVATHTDTLGIDPSRLVVGGVSAGANLAASVVQNELRRARETGSASRIKGQLLCIPNVVHKEAFPYHLFADREKVSLVQCADAAVIPKHRLALYTGLLGDEVDPTDRTWSPALAEEEELRGIPPTAFLIAGWDPLRDEALWYAQKLKNAGVQTKVHIFPGLPHAFNSFRQLPSHKRWNEVLLDCLRWAAADEDSWMVELPPAMPSGIEGAAATTSSTQPATTGVTIVG</sequence>
<comment type="caution">
    <text evidence="1">The sequence shown here is derived from an EMBL/GenBank/DDBJ whole genome shotgun (WGS) entry which is preliminary data.</text>
</comment>
<gene>
    <name evidence="1" type="ORF">F4820DRAFT_345407</name>
</gene>
<keyword evidence="2" id="KW-1185">Reference proteome</keyword>
<reference evidence="1 2" key="1">
    <citation type="journal article" date="2022" name="New Phytol.">
        <title>Ecological generalism drives hyperdiversity of secondary metabolite gene clusters in xylarialean endophytes.</title>
        <authorList>
            <person name="Franco M.E.E."/>
            <person name="Wisecaver J.H."/>
            <person name="Arnold A.E."/>
            <person name="Ju Y.M."/>
            <person name="Slot J.C."/>
            <person name="Ahrendt S."/>
            <person name="Moore L.P."/>
            <person name="Eastman K.E."/>
            <person name="Scott K."/>
            <person name="Konkel Z."/>
            <person name="Mondo S.J."/>
            <person name="Kuo A."/>
            <person name="Hayes R.D."/>
            <person name="Haridas S."/>
            <person name="Andreopoulos B."/>
            <person name="Riley R."/>
            <person name="LaButti K."/>
            <person name="Pangilinan J."/>
            <person name="Lipzen A."/>
            <person name="Amirebrahimi M."/>
            <person name="Yan J."/>
            <person name="Adam C."/>
            <person name="Keymanesh K."/>
            <person name="Ng V."/>
            <person name="Louie K."/>
            <person name="Northen T."/>
            <person name="Drula E."/>
            <person name="Henrissat B."/>
            <person name="Hsieh H.M."/>
            <person name="Youens-Clark K."/>
            <person name="Lutzoni F."/>
            <person name="Miadlikowska J."/>
            <person name="Eastwood D.C."/>
            <person name="Hamelin R.C."/>
            <person name="Grigoriev I.V."/>
            <person name="U'Ren J.M."/>
        </authorList>
    </citation>
    <scope>NUCLEOTIDE SEQUENCE [LARGE SCALE GENOMIC DNA]</scope>
    <source>
        <strain evidence="1 2">CBS 119005</strain>
    </source>
</reference>
<protein>
    <submittedName>
        <fullName evidence="1">Alpha/beta-hydrolase</fullName>
    </submittedName>
</protein>
<evidence type="ECO:0000313" key="1">
    <source>
        <dbReference type="EMBL" id="KAI4864186.1"/>
    </source>
</evidence>
<organism evidence="1 2">
    <name type="scientific">Hypoxylon rubiginosum</name>
    <dbReference type="NCBI Taxonomy" id="110542"/>
    <lineage>
        <taxon>Eukaryota</taxon>
        <taxon>Fungi</taxon>
        <taxon>Dikarya</taxon>
        <taxon>Ascomycota</taxon>
        <taxon>Pezizomycotina</taxon>
        <taxon>Sordariomycetes</taxon>
        <taxon>Xylariomycetidae</taxon>
        <taxon>Xylariales</taxon>
        <taxon>Hypoxylaceae</taxon>
        <taxon>Hypoxylon</taxon>
    </lineage>
</organism>
<accession>A0ACB9YXJ2</accession>
<proteinExistence type="predicted"/>
<name>A0ACB9YXJ2_9PEZI</name>
<dbReference type="Proteomes" id="UP001497700">
    <property type="component" value="Unassembled WGS sequence"/>
</dbReference>
<dbReference type="EMBL" id="MU393490">
    <property type="protein sequence ID" value="KAI4864186.1"/>
    <property type="molecule type" value="Genomic_DNA"/>
</dbReference>
<evidence type="ECO:0000313" key="2">
    <source>
        <dbReference type="Proteomes" id="UP001497700"/>
    </source>
</evidence>